<dbReference type="PANTHER" id="PTHR37435">
    <property type="entry name" value="PROTEIN CBG14344"/>
    <property type="match status" value="1"/>
</dbReference>
<dbReference type="PANTHER" id="PTHR37435:SF5">
    <property type="entry name" value="SECRETED PROTEIN"/>
    <property type="match status" value="1"/>
</dbReference>
<dbReference type="Pfam" id="PF23626">
    <property type="entry name" value="CCD_aECM"/>
    <property type="match status" value="1"/>
</dbReference>
<sequence length="258" mass="29078">MRITIIIALSTLVAIVASSPTSDSSATAEHVKEIENLRDLINPESSKKGKKPRKYKCIVIEEGDDDEIIAQRLSQNNENKMNKNKFVFIEADEERRDMSPNGFEKISEEEAAVEYPQIQQRQQQYQQQVVTLPPPPPQQQSFQQQSSSHSRPPLKQIHLPKAHTFAAAAAARNNFPAVQIQTTLPPEIANAPRDAQNRPLILAPEHCDQIKKYANMYGVSDVKAWVHNNCSFAQTYLPTASCEEIDILVASCYRNQQQ</sequence>
<reference evidence="5" key="1">
    <citation type="submission" date="2022-11" db="UniProtKB">
        <authorList>
            <consortium name="WormBaseParasite"/>
        </authorList>
    </citation>
    <scope>IDENTIFICATION</scope>
</reference>
<organism evidence="4 5">
    <name type="scientific">Panagrolaimus davidi</name>
    <dbReference type="NCBI Taxonomy" id="227884"/>
    <lineage>
        <taxon>Eukaryota</taxon>
        <taxon>Metazoa</taxon>
        <taxon>Ecdysozoa</taxon>
        <taxon>Nematoda</taxon>
        <taxon>Chromadorea</taxon>
        <taxon>Rhabditida</taxon>
        <taxon>Tylenchina</taxon>
        <taxon>Panagrolaimomorpha</taxon>
        <taxon>Panagrolaimoidea</taxon>
        <taxon>Panagrolaimidae</taxon>
        <taxon>Panagrolaimus</taxon>
    </lineage>
</organism>
<feature type="chain" id="PRO_5037757861" description="aECM cysteine-cradle domain-containing protein" evidence="2">
    <location>
        <begin position="19"/>
        <end position="258"/>
    </location>
</feature>
<evidence type="ECO:0000313" key="5">
    <source>
        <dbReference type="WBParaSite" id="PDA_v2.g3046.t1"/>
    </source>
</evidence>
<dbReference type="WBParaSite" id="PDA_v2.g3046.t1">
    <property type="protein sequence ID" value="PDA_v2.g3046.t1"/>
    <property type="gene ID" value="PDA_v2.g3046"/>
</dbReference>
<feature type="region of interest" description="Disordered" evidence="1">
    <location>
        <begin position="116"/>
        <end position="154"/>
    </location>
</feature>
<protein>
    <recommendedName>
        <fullName evidence="3">aECM cysteine-cradle domain-containing protein</fullName>
    </recommendedName>
</protein>
<dbReference type="Proteomes" id="UP000887578">
    <property type="component" value="Unplaced"/>
</dbReference>
<feature type="compositionally biased region" description="Low complexity" evidence="1">
    <location>
        <begin position="116"/>
        <end position="131"/>
    </location>
</feature>
<feature type="domain" description="aECM cysteine-cradle" evidence="3">
    <location>
        <begin position="204"/>
        <end position="255"/>
    </location>
</feature>
<keyword evidence="2" id="KW-0732">Signal</keyword>
<proteinExistence type="predicted"/>
<evidence type="ECO:0000259" key="3">
    <source>
        <dbReference type="Pfam" id="PF23626"/>
    </source>
</evidence>
<dbReference type="AlphaFoldDB" id="A0A914QL67"/>
<keyword evidence="4" id="KW-1185">Reference proteome</keyword>
<feature type="signal peptide" evidence="2">
    <location>
        <begin position="1"/>
        <end position="18"/>
    </location>
</feature>
<feature type="compositionally biased region" description="Low complexity" evidence="1">
    <location>
        <begin position="139"/>
        <end position="153"/>
    </location>
</feature>
<evidence type="ECO:0000256" key="1">
    <source>
        <dbReference type="SAM" id="MobiDB-lite"/>
    </source>
</evidence>
<dbReference type="InterPro" id="IPR055352">
    <property type="entry name" value="CCD_aECM"/>
</dbReference>
<evidence type="ECO:0000313" key="4">
    <source>
        <dbReference type="Proteomes" id="UP000887578"/>
    </source>
</evidence>
<evidence type="ECO:0000256" key="2">
    <source>
        <dbReference type="SAM" id="SignalP"/>
    </source>
</evidence>
<accession>A0A914QL67</accession>
<name>A0A914QL67_9BILA</name>